<accession>A0AC58JL22</accession>
<gene>
    <name evidence="2" type="primary">ccl19a.1</name>
    <name evidence="2" type="synonym">ccl-c5a</name>
    <name evidence="2" type="synonym">si:ch211-89f7.4</name>
</gene>
<dbReference type="RefSeq" id="XP_073807184.1">
    <property type="nucleotide sequence ID" value="XM_073951083.1"/>
</dbReference>
<reference evidence="2" key="1">
    <citation type="submission" date="2025-08" db="UniProtKB">
        <authorList>
            <consortium name="RefSeq"/>
        </authorList>
    </citation>
    <scope>IDENTIFICATION</scope>
    <source>
        <strain evidence="2">Tuebingen</strain>
        <tissue evidence="2">Fibroblasts and whole tissue</tissue>
    </source>
</reference>
<keyword evidence="1" id="KW-1185">Reference proteome</keyword>
<sequence>MHRAAQRWNHELVRAWETSDDPGSDLPFAHSRRNKQNKSPYNDLSTYCLLTASITVWREGSSHSYAMSSYYTANMLPRLRTDKTKLVLHAPMVCWKLQDQTCFPFGNFRKGQAFSHSETLECV</sequence>
<organism evidence="1 2">
    <name type="scientific">Danio rerio</name>
    <name type="common">Zebrafish</name>
    <name type="synonym">Brachydanio rerio</name>
    <dbReference type="NCBI Taxonomy" id="7955"/>
    <lineage>
        <taxon>Eukaryota</taxon>
        <taxon>Metazoa</taxon>
        <taxon>Chordata</taxon>
        <taxon>Craniata</taxon>
        <taxon>Vertebrata</taxon>
        <taxon>Euteleostomi</taxon>
        <taxon>Actinopterygii</taxon>
        <taxon>Neopterygii</taxon>
        <taxon>Teleostei</taxon>
        <taxon>Ostariophysi</taxon>
        <taxon>Cypriniformes</taxon>
        <taxon>Danionidae</taxon>
        <taxon>Danioninae</taxon>
        <taxon>Danio</taxon>
    </lineage>
</organism>
<evidence type="ECO:0000313" key="1">
    <source>
        <dbReference type="Proteomes" id="UP000000437"/>
    </source>
</evidence>
<protein>
    <submittedName>
        <fullName evidence="2">C-C motif chemokine 19a.1 isoform X2</fullName>
    </submittedName>
</protein>
<dbReference type="Proteomes" id="UP000000437">
    <property type="component" value="Chromosome 5"/>
</dbReference>
<name>A0AC58JL22_DANRE</name>
<proteinExistence type="predicted"/>
<evidence type="ECO:0000313" key="2">
    <source>
        <dbReference type="RefSeq" id="XP_073807184.1"/>
    </source>
</evidence>